<dbReference type="InterPro" id="IPR036849">
    <property type="entry name" value="Enolase-like_C_sf"/>
</dbReference>
<sequence length="389" mass="41979">MKIVGYRSHLAQHEWGRRIGDVNYTSTATRTPVPVLVLLTDEGIEGVGIGAHEDIERIFPALDGEDPRSVVALYDRMCRYSFKLGHQGAVATTIGALDMALWDIKAKSAGEPLWRLLGGRDRFVPGYASALDAPLDDDALVAVHEEFAARGFSAVKLKGGRHLDRDLQRLRLVRDVYRSGGAEPALMLDANEVWHRSQAVRYIARLEQELDLTWIEEPVRRWDAAGLAAVRHGVRAGVASGENLTGLEQFAPLFAADALDVVQVGWGWGTTLALRVAAAAHSRDLPISPIGFTPAITPAATAMPNMLTIEVQDLAFPLGLHVDQTIADGGFVLGDAPGNGISLDEPALAALAQDPLSRAAADVQVRPGRAGLRVTAEDDRSEDRPPRLP</sequence>
<dbReference type="Pfam" id="PF02746">
    <property type="entry name" value="MR_MLE_N"/>
    <property type="match status" value="1"/>
</dbReference>
<dbReference type="SFLD" id="SFLDS00001">
    <property type="entry name" value="Enolase"/>
    <property type="match status" value="1"/>
</dbReference>
<evidence type="ECO:0000259" key="5">
    <source>
        <dbReference type="SMART" id="SM00922"/>
    </source>
</evidence>
<dbReference type="CDD" id="cd03316">
    <property type="entry name" value="MR_like"/>
    <property type="match status" value="1"/>
</dbReference>
<dbReference type="GO" id="GO:0000287">
    <property type="term" value="F:magnesium ion binding"/>
    <property type="evidence" value="ECO:0007669"/>
    <property type="project" value="TreeGrafter"/>
</dbReference>
<evidence type="ECO:0000256" key="2">
    <source>
        <dbReference type="ARBA" id="ARBA00022723"/>
    </source>
</evidence>
<keyword evidence="2" id="KW-0479">Metal-binding</keyword>
<gene>
    <name evidence="6" type="ORF">EV189_0912</name>
</gene>
<dbReference type="InterPro" id="IPR029065">
    <property type="entry name" value="Enolase_C-like"/>
</dbReference>
<dbReference type="GO" id="GO:0016836">
    <property type="term" value="F:hydro-lyase activity"/>
    <property type="evidence" value="ECO:0007669"/>
    <property type="project" value="TreeGrafter"/>
</dbReference>
<proteinExistence type="predicted"/>
<comment type="cofactor">
    <cofactor evidence="1">
        <name>Mg(2+)</name>
        <dbReference type="ChEBI" id="CHEBI:18420"/>
    </cofactor>
</comment>
<dbReference type="EMBL" id="SGXD01000001">
    <property type="protein sequence ID" value="RZS91665.1"/>
    <property type="molecule type" value="Genomic_DNA"/>
</dbReference>
<feature type="compositionally biased region" description="Basic and acidic residues" evidence="4">
    <location>
        <begin position="375"/>
        <end position="389"/>
    </location>
</feature>
<evidence type="ECO:0000256" key="1">
    <source>
        <dbReference type="ARBA" id="ARBA00001946"/>
    </source>
</evidence>
<reference evidence="6 7" key="1">
    <citation type="submission" date="2019-02" db="EMBL/GenBank/DDBJ databases">
        <title>Genomic Encyclopedia of Type Strains, Phase IV (KMG-IV): sequencing the most valuable type-strain genomes for metagenomic binning, comparative biology and taxonomic classification.</title>
        <authorList>
            <person name="Goeker M."/>
        </authorList>
    </citation>
    <scope>NUCLEOTIDE SEQUENCE [LARGE SCALE GENOMIC DNA]</scope>
    <source>
        <strain evidence="6 7">DSM 45622</strain>
    </source>
</reference>
<dbReference type="Gene3D" id="3.20.20.120">
    <property type="entry name" value="Enolase-like C-terminal domain"/>
    <property type="match status" value="1"/>
</dbReference>
<keyword evidence="3" id="KW-0460">Magnesium</keyword>
<dbReference type="RefSeq" id="WP_130491703.1">
    <property type="nucleotide sequence ID" value="NZ_SGXD01000001.1"/>
</dbReference>
<dbReference type="InterPro" id="IPR046945">
    <property type="entry name" value="RHMD-like"/>
</dbReference>
<evidence type="ECO:0000313" key="6">
    <source>
        <dbReference type="EMBL" id="RZS91665.1"/>
    </source>
</evidence>
<dbReference type="OrthoDB" id="9802699at2"/>
<keyword evidence="7" id="KW-1185">Reference proteome</keyword>
<evidence type="ECO:0000256" key="3">
    <source>
        <dbReference type="ARBA" id="ARBA00022842"/>
    </source>
</evidence>
<name>A0A4Q7NWR0_9ACTN</name>
<dbReference type="InterPro" id="IPR013342">
    <property type="entry name" value="Mandelate_racemase_C"/>
</dbReference>
<feature type="domain" description="Mandelate racemase/muconate lactonizing enzyme C-terminal" evidence="5">
    <location>
        <begin position="136"/>
        <end position="237"/>
    </location>
</feature>
<dbReference type="GO" id="GO:0016052">
    <property type="term" value="P:carbohydrate catabolic process"/>
    <property type="evidence" value="ECO:0007669"/>
    <property type="project" value="TreeGrafter"/>
</dbReference>
<dbReference type="Gene3D" id="3.30.390.10">
    <property type="entry name" value="Enolase-like, N-terminal domain"/>
    <property type="match status" value="1"/>
</dbReference>
<dbReference type="Proteomes" id="UP000293638">
    <property type="component" value="Unassembled WGS sequence"/>
</dbReference>
<evidence type="ECO:0000256" key="4">
    <source>
        <dbReference type="SAM" id="MobiDB-lite"/>
    </source>
</evidence>
<dbReference type="SUPFAM" id="SSF54826">
    <property type="entry name" value="Enolase N-terminal domain-like"/>
    <property type="match status" value="1"/>
</dbReference>
<evidence type="ECO:0000313" key="7">
    <source>
        <dbReference type="Proteomes" id="UP000293638"/>
    </source>
</evidence>
<feature type="region of interest" description="Disordered" evidence="4">
    <location>
        <begin position="360"/>
        <end position="389"/>
    </location>
</feature>
<organism evidence="6 7">
    <name type="scientific">Motilibacter rhizosphaerae</name>
    <dbReference type="NCBI Taxonomy" id="598652"/>
    <lineage>
        <taxon>Bacteria</taxon>
        <taxon>Bacillati</taxon>
        <taxon>Actinomycetota</taxon>
        <taxon>Actinomycetes</taxon>
        <taxon>Motilibacterales</taxon>
        <taxon>Motilibacteraceae</taxon>
        <taxon>Motilibacter</taxon>
    </lineage>
</organism>
<comment type="caution">
    <text evidence="6">The sequence shown here is derived from an EMBL/GenBank/DDBJ whole genome shotgun (WGS) entry which is preliminary data.</text>
</comment>
<dbReference type="SMART" id="SM00922">
    <property type="entry name" value="MR_MLE"/>
    <property type="match status" value="1"/>
</dbReference>
<dbReference type="Pfam" id="PF13378">
    <property type="entry name" value="MR_MLE_C"/>
    <property type="match status" value="1"/>
</dbReference>
<dbReference type="SUPFAM" id="SSF51604">
    <property type="entry name" value="Enolase C-terminal domain-like"/>
    <property type="match status" value="1"/>
</dbReference>
<dbReference type="GO" id="GO:0009063">
    <property type="term" value="P:amino acid catabolic process"/>
    <property type="evidence" value="ECO:0007669"/>
    <property type="project" value="InterPro"/>
</dbReference>
<dbReference type="PROSITE" id="PS00908">
    <property type="entry name" value="MR_MLE_1"/>
    <property type="match status" value="1"/>
</dbReference>
<dbReference type="AlphaFoldDB" id="A0A4Q7NWR0"/>
<dbReference type="InterPro" id="IPR013341">
    <property type="entry name" value="Mandelate_racemase_N_dom"/>
</dbReference>
<accession>A0A4Q7NWR0</accession>
<dbReference type="InterPro" id="IPR029017">
    <property type="entry name" value="Enolase-like_N"/>
</dbReference>
<dbReference type="PANTHER" id="PTHR13794:SF58">
    <property type="entry name" value="MITOCHONDRIAL ENOLASE SUPERFAMILY MEMBER 1"/>
    <property type="match status" value="1"/>
</dbReference>
<dbReference type="InterPro" id="IPR018110">
    <property type="entry name" value="Mandel_Rmase/mucon_lact_enz_CS"/>
</dbReference>
<protein>
    <submittedName>
        <fullName evidence="6">L-alanine-DL-glutamate epimerase-like enolase superfamily enzyme</fullName>
    </submittedName>
</protein>
<dbReference type="PANTHER" id="PTHR13794">
    <property type="entry name" value="ENOLASE SUPERFAMILY, MANDELATE RACEMASE"/>
    <property type="match status" value="1"/>
</dbReference>